<dbReference type="EMBL" id="RSDZ01000422">
    <property type="protein sequence ID" value="RXG41061.1"/>
    <property type="molecule type" value="Genomic_DNA"/>
</dbReference>
<sequence length="125" mass="13982">MAPLVFQAISLLNGPTHTQTPKLGSDQAAQRKLQNRGKLTAGRSKGCTSLQGFRNPLALHNSRLMFGGVICYRSWSKYLIFDRRKYYGDWGCKFIQTRRGSKSVRVARVGLGLQRQAVSTSKSTF</sequence>
<name>A0A444RIP8_VERDA</name>
<evidence type="ECO:0000313" key="3">
    <source>
        <dbReference type="Proteomes" id="UP000288725"/>
    </source>
</evidence>
<proteinExistence type="predicted"/>
<evidence type="ECO:0000256" key="1">
    <source>
        <dbReference type="SAM" id="MobiDB-lite"/>
    </source>
</evidence>
<evidence type="ECO:0000313" key="2">
    <source>
        <dbReference type="EMBL" id="RXG41061.1"/>
    </source>
</evidence>
<dbReference type="AlphaFoldDB" id="A0A444RIP8"/>
<gene>
    <name evidence="2" type="ORF">VDGE_30595</name>
</gene>
<accession>A0A444RIP8</accession>
<organism evidence="2 3">
    <name type="scientific">Verticillium dahliae</name>
    <name type="common">Verticillium wilt</name>
    <dbReference type="NCBI Taxonomy" id="27337"/>
    <lineage>
        <taxon>Eukaryota</taxon>
        <taxon>Fungi</taxon>
        <taxon>Dikarya</taxon>
        <taxon>Ascomycota</taxon>
        <taxon>Pezizomycotina</taxon>
        <taxon>Sordariomycetes</taxon>
        <taxon>Hypocreomycetidae</taxon>
        <taxon>Glomerellales</taxon>
        <taxon>Plectosphaerellaceae</taxon>
        <taxon>Verticillium</taxon>
    </lineage>
</organism>
<protein>
    <submittedName>
        <fullName evidence="2">Uncharacterized protein</fullName>
    </submittedName>
</protein>
<feature type="region of interest" description="Disordered" evidence="1">
    <location>
        <begin position="20"/>
        <end position="42"/>
    </location>
</feature>
<comment type="caution">
    <text evidence="2">The sequence shown here is derived from an EMBL/GenBank/DDBJ whole genome shotgun (WGS) entry which is preliminary data.</text>
</comment>
<reference evidence="2 3" key="1">
    <citation type="submission" date="2018-12" db="EMBL/GenBank/DDBJ databases">
        <title>Genome of Verticillium dahliae isolate Getta Getta.</title>
        <authorList>
            <person name="Gardiner D.M."/>
        </authorList>
    </citation>
    <scope>NUCLEOTIDE SEQUENCE [LARGE SCALE GENOMIC DNA]</scope>
    <source>
        <strain evidence="2 3">Getta Getta</strain>
    </source>
</reference>
<dbReference type="Proteomes" id="UP000288725">
    <property type="component" value="Unassembled WGS sequence"/>
</dbReference>